<evidence type="ECO:0008006" key="4">
    <source>
        <dbReference type="Google" id="ProtNLM"/>
    </source>
</evidence>
<dbReference type="AlphaFoldDB" id="V4BAT8"/>
<dbReference type="OMA" id="GSFCMAL"/>
<dbReference type="Pfam" id="PF00415">
    <property type="entry name" value="RCC1"/>
    <property type="match status" value="3"/>
</dbReference>
<feature type="repeat" description="RCC1" evidence="1">
    <location>
        <begin position="410"/>
        <end position="459"/>
    </location>
</feature>
<dbReference type="EMBL" id="KB203188">
    <property type="protein sequence ID" value="ESO86089.1"/>
    <property type="molecule type" value="Genomic_DNA"/>
</dbReference>
<dbReference type="OrthoDB" id="70707at2759"/>
<dbReference type="PRINTS" id="PR00633">
    <property type="entry name" value="RCCNDNSATION"/>
</dbReference>
<dbReference type="GO" id="GO:0019843">
    <property type="term" value="F:rRNA binding"/>
    <property type="evidence" value="ECO:0007669"/>
    <property type="project" value="TreeGrafter"/>
</dbReference>
<dbReference type="Pfam" id="PF13540">
    <property type="entry name" value="RCC1_2"/>
    <property type="match status" value="2"/>
</dbReference>
<evidence type="ECO:0000256" key="1">
    <source>
        <dbReference type="PROSITE-ProRule" id="PRU00235"/>
    </source>
</evidence>
<dbReference type="KEGG" id="lgi:LOTGIDRAFT_204579"/>
<dbReference type="GO" id="GO:0070131">
    <property type="term" value="P:positive regulation of mitochondrial translation"/>
    <property type="evidence" value="ECO:0007669"/>
    <property type="project" value="TreeGrafter"/>
</dbReference>
<dbReference type="InterPro" id="IPR053035">
    <property type="entry name" value="Mitochondrial_GEF_domain"/>
</dbReference>
<evidence type="ECO:0000313" key="3">
    <source>
        <dbReference type="Proteomes" id="UP000030746"/>
    </source>
</evidence>
<name>V4BAT8_LOTGI</name>
<dbReference type="CTD" id="20245728"/>
<organism evidence="2 3">
    <name type="scientific">Lottia gigantea</name>
    <name type="common">Giant owl limpet</name>
    <dbReference type="NCBI Taxonomy" id="225164"/>
    <lineage>
        <taxon>Eukaryota</taxon>
        <taxon>Metazoa</taxon>
        <taxon>Spiralia</taxon>
        <taxon>Lophotrochozoa</taxon>
        <taxon>Mollusca</taxon>
        <taxon>Gastropoda</taxon>
        <taxon>Patellogastropoda</taxon>
        <taxon>Lottioidea</taxon>
        <taxon>Lottiidae</taxon>
        <taxon>Lottia</taxon>
    </lineage>
</organism>
<feature type="repeat" description="RCC1" evidence="1">
    <location>
        <begin position="298"/>
        <end position="351"/>
    </location>
</feature>
<dbReference type="SUPFAM" id="SSF50985">
    <property type="entry name" value="RCC1/BLIP-II"/>
    <property type="match status" value="1"/>
</dbReference>
<keyword evidence="3" id="KW-1185">Reference proteome</keyword>
<feature type="repeat" description="RCC1" evidence="1">
    <location>
        <begin position="189"/>
        <end position="244"/>
    </location>
</feature>
<dbReference type="HOGENOM" id="CLU_037900_0_0_1"/>
<dbReference type="Proteomes" id="UP000030746">
    <property type="component" value="Unassembled WGS sequence"/>
</dbReference>
<dbReference type="PANTHER" id="PTHR46337:SF1">
    <property type="entry name" value="RCC1-LIKE G EXCHANGING FACTOR-LIKE PROTEIN"/>
    <property type="match status" value="1"/>
</dbReference>
<gene>
    <name evidence="2" type="ORF">LOTGIDRAFT_204579</name>
</gene>
<dbReference type="Gene3D" id="2.130.10.30">
    <property type="entry name" value="Regulator of chromosome condensation 1/beta-lactamase-inhibitor protein II"/>
    <property type="match status" value="2"/>
</dbReference>
<feature type="repeat" description="RCC1" evidence="1">
    <location>
        <begin position="125"/>
        <end position="188"/>
    </location>
</feature>
<dbReference type="InterPro" id="IPR009091">
    <property type="entry name" value="RCC1/BLIP-II"/>
</dbReference>
<feature type="repeat" description="RCC1" evidence="1">
    <location>
        <begin position="352"/>
        <end position="409"/>
    </location>
</feature>
<protein>
    <recommendedName>
        <fullName evidence="4">RCC1-like G exchanging factor-like protein</fullName>
    </recommendedName>
</protein>
<dbReference type="GO" id="GO:0005085">
    <property type="term" value="F:guanyl-nucleotide exchange factor activity"/>
    <property type="evidence" value="ECO:0007669"/>
    <property type="project" value="TreeGrafter"/>
</dbReference>
<evidence type="ECO:0000313" key="2">
    <source>
        <dbReference type="EMBL" id="ESO86089.1"/>
    </source>
</evidence>
<dbReference type="PANTHER" id="PTHR46337">
    <property type="entry name" value="RCC1-LIKE G EXCHANGING FACTOR-LIKE PROTEIN"/>
    <property type="match status" value="1"/>
</dbReference>
<feature type="repeat" description="RCC1" evidence="1">
    <location>
        <begin position="245"/>
        <end position="297"/>
    </location>
</feature>
<dbReference type="GO" id="GO:0005743">
    <property type="term" value="C:mitochondrial inner membrane"/>
    <property type="evidence" value="ECO:0007669"/>
    <property type="project" value="TreeGrafter"/>
</dbReference>
<accession>V4BAT8</accession>
<proteinExistence type="predicted"/>
<dbReference type="STRING" id="225164.V4BAT8"/>
<reference evidence="2 3" key="1">
    <citation type="journal article" date="2013" name="Nature">
        <title>Insights into bilaterian evolution from three spiralian genomes.</title>
        <authorList>
            <person name="Simakov O."/>
            <person name="Marletaz F."/>
            <person name="Cho S.J."/>
            <person name="Edsinger-Gonzales E."/>
            <person name="Havlak P."/>
            <person name="Hellsten U."/>
            <person name="Kuo D.H."/>
            <person name="Larsson T."/>
            <person name="Lv J."/>
            <person name="Arendt D."/>
            <person name="Savage R."/>
            <person name="Osoegawa K."/>
            <person name="de Jong P."/>
            <person name="Grimwood J."/>
            <person name="Chapman J.A."/>
            <person name="Shapiro H."/>
            <person name="Aerts A."/>
            <person name="Otillar R.P."/>
            <person name="Terry A.Y."/>
            <person name="Boore J.L."/>
            <person name="Grigoriev I.V."/>
            <person name="Lindberg D.R."/>
            <person name="Seaver E.C."/>
            <person name="Weisblat D.A."/>
            <person name="Putnam N.H."/>
            <person name="Rokhsar D.S."/>
        </authorList>
    </citation>
    <scope>NUCLEOTIDE SEQUENCE [LARGE SCALE GENOMIC DNA]</scope>
</reference>
<sequence length="461" mass="50865">MSLKLYTSALTQLRKLLSLSERISGREYASGWKKRTLKREKIKETVIRYVGVNAVRTQRVYLWGCSATGALGIQQFLRPNRLQKPKLKVPYPTRLKYMNEYDFEIYDIACGYGFSIFAVKKSKQHYLLATGINTDSQIGFHEEPKNSGRLLDYVIAPLPISLPLNEPELTQFKSIACGRAHTVILTQDNTVYSLGNNSYGQCGRGIVQDEVYSKSSRVNVLTDLPDNIVKVECGSDHTLFLTKTGEVYSCGLGADGQTGLGMYNNQGTPLKLEGDIQKEKIVSVASKGDCVLAVSKKGEVFGWGNSEYNQLSMVTEETQVNVPRHLPIAKDCGRIIQVAAGGSICAVLNEHGEVYVWGYGILGKGLQVDMSLMPTKIPQALFGESELLPNIKVTNIICGLNHFVALTDKGDVYTWGKDKDGSLGLGECKNQFFPLRVALPAEAKSIYCGVDHTVTLCRSFC</sequence>
<dbReference type="PROSITE" id="PS50012">
    <property type="entry name" value="RCC1_3"/>
    <property type="match status" value="7"/>
</dbReference>
<dbReference type="RefSeq" id="XP_009063332.1">
    <property type="nucleotide sequence ID" value="XM_009065084.1"/>
</dbReference>
<dbReference type="InterPro" id="IPR000408">
    <property type="entry name" value="Reg_chr_condens"/>
</dbReference>
<dbReference type="GeneID" id="20245728"/>
<feature type="repeat" description="RCC1" evidence="1">
    <location>
        <begin position="58"/>
        <end position="121"/>
    </location>
</feature>